<sequence length="214" mass="23588">MVRILNFLAILLFLVAGLMVVLRLTLLRPHHNEYSPTVIVPRMTVAQDGSGDFLSIADAVAAAPNYSHDLFGILIRSGVYPEAVRVPVEKTKLVFIGEDSTVEADKPADRQAVAYLGRPGGEYSTVVFIYCFLDRVVSPQGWLPAGANESVLRTLYYGEFQNRGPGASTVKRVTWPGFRVIRQASEARKFTVASFIDGKQWLPQTTVKFDAGLI</sequence>
<dbReference type="AlphaFoldDB" id="A0AAV7FE49"/>
<dbReference type="EMBL" id="JAINDJ010000002">
    <property type="protein sequence ID" value="KAG9458337.1"/>
    <property type="molecule type" value="Genomic_DNA"/>
</dbReference>
<proteinExistence type="predicted"/>
<gene>
    <name evidence="5" type="ORF">H6P81_002845</name>
</gene>
<evidence type="ECO:0000256" key="1">
    <source>
        <dbReference type="ARBA" id="ARBA00005184"/>
    </source>
</evidence>
<comment type="caution">
    <text evidence="5">The sequence shown here is derived from an EMBL/GenBank/DDBJ whole genome shotgun (WGS) entry which is preliminary data.</text>
</comment>
<keyword evidence="3" id="KW-0063">Aspartyl esterase</keyword>
<evidence type="ECO:0000259" key="4">
    <source>
        <dbReference type="Pfam" id="PF01095"/>
    </source>
</evidence>
<feature type="domain" description="Pectinesterase catalytic" evidence="4">
    <location>
        <begin position="106"/>
        <end position="198"/>
    </location>
</feature>
<dbReference type="InterPro" id="IPR000070">
    <property type="entry name" value="Pectinesterase_cat"/>
</dbReference>
<keyword evidence="6" id="KW-1185">Reference proteome</keyword>
<dbReference type="PANTHER" id="PTHR31707">
    <property type="entry name" value="PECTINESTERASE"/>
    <property type="match status" value="1"/>
</dbReference>
<organism evidence="5 6">
    <name type="scientific">Aristolochia fimbriata</name>
    <name type="common">White veined hardy Dutchman's pipe vine</name>
    <dbReference type="NCBI Taxonomy" id="158543"/>
    <lineage>
        <taxon>Eukaryota</taxon>
        <taxon>Viridiplantae</taxon>
        <taxon>Streptophyta</taxon>
        <taxon>Embryophyta</taxon>
        <taxon>Tracheophyta</taxon>
        <taxon>Spermatophyta</taxon>
        <taxon>Magnoliopsida</taxon>
        <taxon>Magnoliidae</taxon>
        <taxon>Piperales</taxon>
        <taxon>Aristolochiaceae</taxon>
        <taxon>Aristolochia</taxon>
    </lineage>
</organism>
<dbReference type="SUPFAM" id="SSF51126">
    <property type="entry name" value="Pectin lyase-like"/>
    <property type="match status" value="1"/>
</dbReference>
<evidence type="ECO:0000313" key="6">
    <source>
        <dbReference type="Proteomes" id="UP000825729"/>
    </source>
</evidence>
<feature type="domain" description="Pectinesterase catalytic" evidence="4">
    <location>
        <begin position="43"/>
        <end position="100"/>
    </location>
</feature>
<reference evidence="5 6" key="1">
    <citation type="submission" date="2021-07" db="EMBL/GenBank/DDBJ databases">
        <title>The Aristolochia fimbriata genome: insights into angiosperm evolution, floral development and chemical biosynthesis.</title>
        <authorList>
            <person name="Jiao Y."/>
        </authorList>
    </citation>
    <scope>NUCLEOTIDE SEQUENCE [LARGE SCALE GENOMIC DNA]</scope>
    <source>
        <strain evidence="5">IBCAS-2021</strain>
        <tissue evidence="5">Leaf</tissue>
    </source>
</reference>
<dbReference type="Gene3D" id="2.160.20.10">
    <property type="entry name" value="Single-stranded right-handed beta-helix, Pectin lyase-like"/>
    <property type="match status" value="2"/>
</dbReference>
<evidence type="ECO:0000256" key="3">
    <source>
        <dbReference type="ARBA" id="ARBA00023085"/>
    </source>
</evidence>
<comment type="pathway">
    <text evidence="1">Glycan metabolism; pectin degradation; 2-dehydro-3-deoxy-D-gluconate from pectin: step 1/5.</text>
</comment>
<dbReference type="InterPro" id="IPR012334">
    <property type="entry name" value="Pectin_lyas_fold"/>
</dbReference>
<protein>
    <recommendedName>
        <fullName evidence="4">Pectinesterase catalytic domain-containing protein</fullName>
    </recommendedName>
</protein>
<evidence type="ECO:0000256" key="2">
    <source>
        <dbReference type="ARBA" id="ARBA00022801"/>
    </source>
</evidence>
<accession>A0AAV7FE49</accession>
<name>A0AAV7FE49_ARIFI</name>
<dbReference type="Pfam" id="PF01095">
    <property type="entry name" value="Pectinesterase"/>
    <property type="match status" value="2"/>
</dbReference>
<evidence type="ECO:0000313" key="5">
    <source>
        <dbReference type="EMBL" id="KAG9458337.1"/>
    </source>
</evidence>
<dbReference type="InterPro" id="IPR011050">
    <property type="entry name" value="Pectin_lyase_fold/virulence"/>
</dbReference>
<dbReference type="GO" id="GO:0042545">
    <property type="term" value="P:cell wall modification"/>
    <property type="evidence" value="ECO:0007669"/>
    <property type="project" value="InterPro"/>
</dbReference>
<dbReference type="Proteomes" id="UP000825729">
    <property type="component" value="Unassembled WGS sequence"/>
</dbReference>
<dbReference type="GO" id="GO:0030599">
    <property type="term" value="F:pectinesterase activity"/>
    <property type="evidence" value="ECO:0007669"/>
    <property type="project" value="InterPro"/>
</dbReference>
<keyword evidence="2" id="KW-0378">Hydrolase</keyword>